<feature type="domain" description="DUF4220" evidence="2">
    <location>
        <begin position="141"/>
        <end position="206"/>
    </location>
</feature>
<evidence type="ECO:0000313" key="3">
    <source>
        <dbReference type="EMBL" id="KAH7514883.1"/>
    </source>
</evidence>
<feature type="domain" description="DUF4220" evidence="2">
    <location>
        <begin position="2"/>
        <end position="120"/>
    </location>
</feature>
<feature type="transmembrane region" description="Helical" evidence="1">
    <location>
        <begin position="268"/>
        <end position="288"/>
    </location>
</feature>
<sequence>MAYLSTDWITTVTIGLITKVLTNPFHPHGNEGLYAFWASFLLLHLGGPDTITSFALEDNEFWIKHLFGLILQVIGVGYCFFLPLPNNNLWIPTVLVFIVGTVKYVERTMALYLSTFDHFGALVHDFGELDGEADKDEFGVFEMSLTYALLIRAIGVDAIYGIQHLFSDWFMVSNNGVIKRWTKYLSEYVLKRRWCEPVCQYNMIDYCPEDDIGDLKCFIFGKLHREKFTMTFRYVISADDPIRQRPNREAIHKKEKAIRRFSKLISNYMFYLLVMKPELLVPLVGINWQMTLEDAFMEAKRCMKKYQISDHVKACNPLSDYNHDHVEETDRRRSKSVLSKACLYVKDLKLERHWKDLNTE</sequence>
<keyword evidence="1" id="KW-0812">Transmembrane</keyword>
<proteinExistence type="predicted"/>
<evidence type="ECO:0000313" key="4">
    <source>
        <dbReference type="Proteomes" id="UP000813462"/>
    </source>
</evidence>
<feature type="transmembrane region" description="Helical" evidence="1">
    <location>
        <begin position="89"/>
        <end position="105"/>
    </location>
</feature>
<dbReference type="Proteomes" id="UP000813462">
    <property type="component" value="Unassembled WGS sequence"/>
</dbReference>
<dbReference type="InterPro" id="IPR025315">
    <property type="entry name" value="DUF4220"/>
</dbReference>
<keyword evidence="1" id="KW-1133">Transmembrane helix</keyword>
<gene>
    <name evidence="3" type="ORF">FEM48_Zijuj11G0137600</name>
</gene>
<dbReference type="Pfam" id="PF13968">
    <property type="entry name" value="DUF4220"/>
    <property type="match status" value="2"/>
</dbReference>
<name>A0A978UJA2_ZIZJJ</name>
<feature type="transmembrane region" description="Helical" evidence="1">
    <location>
        <begin position="34"/>
        <end position="54"/>
    </location>
</feature>
<keyword evidence="1" id="KW-0472">Membrane</keyword>
<dbReference type="AlphaFoldDB" id="A0A978UJA2"/>
<reference evidence="3" key="1">
    <citation type="journal article" date="2021" name="Front. Plant Sci.">
        <title>Chromosome-Scale Genome Assembly for Chinese Sour Jujube and Insights Into Its Genome Evolution and Domestication Signature.</title>
        <authorList>
            <person name="Shen L.-Y."/>
            <person name="Luo H."/>
            <person name="Wang X.-L."/>
            <person name="Wang X.-M."/>
            <person name="Qiu X.-J."/>
            <person name="Liu H."/>
            <person name="Zhou S.-S."/>
            <person name="Jia K.-H."/>
            <person name="Nie S."/>
            <person name="Bao Y.-T."/>
            <person name="Zhang R.-G."/>
            <person name="Yun Q.-Z."/>
            <person name="Chai Y.-H."/>
            <person name="Lu J.-Y."/>
            <person name="Li Y."/>
            <person name="Zhao S.-W."/>
            <person name="Mao J.-F."/>
            <person name="Jia S.-G."/>
            <person name="Mao Y.-M."/>
        </authorList>
    </citation>
    <scope>NUCLEOTIDE SEQUENCE</scope>
    <source>
        <strain evidence="3">AT0</strain>
        <tissue evidence="3">Leaf</tissue>
    </source>
</reference>
<evidence type="ECO:0000259" key="2">
    <source>
        <dbReference type="Pfam" id="PF13968"/>
    </source>
</evidence>
<protein>
    <recommendedName>
        <fullName evidence="2">DUF4220 domain-containing protein</fullName>
    </recommendedName>
</protein>
<accession>A0A978UJA2</accession>
<evidence type="ECO:0000256" key="1">
    <source>
        <dbReference type="SAM" id="Phobius"/>
    </source>
</evidence>
<dbReference type="EMBL" id="JAEACU010000011">
    <property type="protein sequence ID" value="KAH7514883.1"/>
    <property type="molecule type" value="Genomic_DNA"/>
</dbReference>
<comment type="caution">
    <text evidence="3">The sequence shown here is derived from an EMBL/GenBank/DDBJ whole genome shotgun (WGS) entry which is preliminary data.</text>
</comment>
<feature type="transmembrane region" description="Helical" evidence="1">
    <location>
        <begin position="66"/>
        <end position="83"/>
    </location>
</feature>
<organism evidence="3 4">
    <name type="scientific">Ziziphus jujuba var. spinosa</name>
    <dbReference type="NCBI Taxonomy" id="714518"/>
    <lineage>
        <taxon>Eukaryota</taxon>
        <taxon>Viridiplantae</taxon>
        <taxon>Streptophyta</taxon>
        <taxon>Embryophyta</taxon>
        <taxon>Tracheophyta</taxon>
        <taxon>Spermatophyta</taxon>
        <taxon>Magnoliopsida</taxon>
        <taxon>eudicotyledons</taxon>
        <taxon>Gunneridae</taxon>
        <taxon>Pentapetalae</taxon>
        <taxon>rosids</taxon>
        <taxon>fabids</taxon>
        <taxon>Rosales</taxon>
        <taxon>Rhamnaceae</taxon>
        <taxon>Paliureae</taxon>
        <taxon>Ziziphus</taxon>
    </lineage>
</organism>
<dbReference type="PANTHER" id="PTHR31325">
    <property type="entry name" value="OS01G0798800 PROTEIN-RELATED"/>
    <property type="match status" value="1"/>
</dbReference>